<dbReference type="Proteomes" id="UP001281147">
    <property type="component" value="Unassembled WGS sequence"/>
</dbReference>
<dbReference type="EMBL" id="JAUTXU010000005">
    <property type="protein sequence ID" value="KAK3724367.1"/>
    <property type="molecule type" value="Genomic_DNA"/>
</dbReference>
<proteinExistence type="predicted"/>
<organism evidence="1 2">
    <name type="scientific">Vermiconidia calcicola</name>
    <dbReference type="NCBI Taxonomy" id="1690605"/>
    <lineage>
        <taxon>Eukaryota</taxon>
        <taxon>Fungi</taxon>
        <taxon>Dikarya</taxon>
        <taxon>Ascomycota</taxon>
        <taxon>Pezizomycotina</taxon>
        <taxon>Dothideomycetes</taxon>
        <taxon>Dothideomycetidae</taxon>
        <taxon>Mycosphaerellales</taxon>
        <taxon>Extremaceae</taxon>
        <taxon>Vermiconidia</taxon>
    </lineage>
</organism>
<name>A0ACC3NW76_9PEZI</name>
<gene>
    <name evidence="1" type="ORF">LTR37_000991</name>
</gene>
<evidence type="ECO:0000313" key="1">
    <source>
        <dbReference type="EMBL" id="KAK3724367.1"/>
    </source>
</evidence>
<accession>A0ACC3NW76</accession>
<protein>
    <submittedName>
        <fullName evidence="1">Uncharacterized protein</fullName>
    </submittedName>
</protein>
<reference evidence="1" key="1">
    <citation type="submission" date="2023-07" db="EMBL/GenBank/DDBJ databases">
        <title>Black Yeasts Isolated from many extreme environments.</title>
        <authorList>
            <person name="Coleine C."/>
            <person name="Stajich J.E."/>
            <person name="Selbmann L."/>
        </authorList>
    </citation>
    <scope>NUCLEOTIDE SEQUENCE</scope>
    <source>
        <strain evidence="1">CCFEE 5714</strain>
    </source>
</reference>
<sequence>MATGEALDTCNLNMPTRLTKSVDRMDNTACHKALNTLELLETVMLQLPCQDLLVSAQRVCKMWQATVSNSITLQRALCFIPVKGTRVGCEGTHLALTSGSISAADYLASCLEGAQLNPYLTRVFVGYGEEDDSPPHTTHRPIYVRADSEFASWKRMYITQPPVSRLHLCALTIWKTHETSESVFDEIIGLDDSSGIKMNHLLKSVEEQCLGDNARDDGYQSARLVLDRSTLWKWKCRSGLPGALASPI</sequence>
<comment type="caution">
    <text evidence="1">The sequence shown here is derived from an EMBL/GenBank/DDBJ whole genome shotgun (WGS) entry which is preliminary data.</text>
</comment>
<evidence type="ECO:0000313" key="2">
    <source>
        <dbReference type="Proteomes" id="UP001281147"/>
    </source>
</evidence>
<keyword evidence="2" id="KW-1185">Reference proteome</keyword>